<organism evidence="2 3">
    <name type="scientific">Saponaria officinalis</name>
    <name type="common">Common soapwort</name>
    <name type="synonym">Lychnis saponaria</name>
    <dbReference type="NCBI Taxonomy" id="3572"/>
    <lineage>
        <taxon>Eukaryota</taxon>
        <taxon>Viridiplantae</taxon>
        <taxon>Streptophyta</taxon>
        <taxon>Embryophyta</taxon>
        <taxon>Tracheophyta</taxon>
        <taxon>Spermatophyta</taxon>
        <taxon>Magnoliopsida</taxon>
        <taxon>eudicotyledons</taxon>
        <taxon>Gunneridae</taxon>
        <taxon>Pentapetalae</taxon>
        <taxon>Caryophyllales</taxon>
        <taxon>Caryophyllaceae</taxon>
        <taxon>Caryophylleae</taxon>
        <taxon>Saponaria</taxon>
    </lineage>
</organism>
<protein>
    <submittedName>
        <fullName evidence="2">Uncharacterized protein</fullName>
    </submittedName>
</protein>
<gene>
    <name evidence="2" type="ORF">RND81_14G199500</name>
</gene>
<evidence type="ECO:0000313" key="3">
    <source>
        <dbReference type="Proteomes" id="UP001443914"/>
    </source>
</evidence>
<keyword evidence="3" id="KW-1185">Reference proteome</keyword>
<dbReference type="AlphaFoldDB" id="A0AAW1GP84"/>
<accession>A0AAW1GP84</accession>
<name>A0AAW1GP84_SAPOF</name>
<evidence type="ECO:0000256" key="1">
    <source>
        <dbReference type="SAM" id="MobiDB-lite"/>
    </source>
</evidence>
<comment type="caution">
    <text evidence="2">The sequence shown here is derived from an EMBL/GenBank/DDBJ whole genome shotgun (WGS) entry which is preliminary data.</text>
</comment>
<reference evidence="2" key="1">
    <citation type="submission" date="2024-03" db="EMBL/GenBank/DDBJ databases">
        <title>WGS assembly of Saponaria officinalis var. Norfolk2.</title>
        <authorList>
            <person name="Jenkins J."/>
            <person name="Shu S."/>
            <person name="Grimwood J."/>
            <person name="Barry K."/>
            <person name="Goodstein D."/>
            <person name="Schmutz J."/>
            <person name="Leebens-Mack J."/>
            <person name="Osbourn A."/>
        </authorList>
    </citation>
    <scope>NUCLEOTIDE SEQUENCE [LARGE SCALE GENOMIC DNA]</scope>
    <source>
        <strain evidence="2">JIC</strain>
    </source>
</reference>
<proteinExistence type="predicted"/>
<sequence length="99" mass="11709">MCGEKEQNQRRKRNSRERRRRPHIAGARTMEREEANETEGDGESRERHGAFNITHNLSIYQTWKLTEVDGENGGRRLETEIFGDDDDDMIGFWRESLKN</sequence>
<evidence type="ECO:0000313" key="2">
    <source>
        <dbReference type="EMBL" id="KAK9666630.1"/>
    </source>
</evidence>
<dbReference type="EMBL" id="JBDFQZ010000014">
    <property type="protein sequence ID" value="KAK9666630.1"/>
    <property type="molecule type" value="Genomic_DNA"/>
</dbReference>
<dbReference type="Proteomes" id="UP001443914">
    <property type="component" value="Unassembled WGS sequence"/>
</dbReference>
<feature type="compositionally biased region" description="Basic residues" evidence="1">
    <location>
        <begin position="10"/>
        <end position="23"/>
    </location>
</feature>
<feature type="region of interest" description="Disordered" evidence="1">
    <location>
        <begin position="1"/>
        <end position="50"/>
    </location>
</feature>